<evidence type="ECO:0000256" key="6">
    <source>
        <dbReference type="ARBA" id="ARBA00023002"/>
    </source>
</evidence>
<dbReference type="EMBL" id="LCRB01000002">
    <property type="protein sequence ID" value="KKW26900.1"/>
    <property type="molecule type" value="Genomic_DNA"/>
</dbReference>
<dbReference type="PROSITE" id="PS00767">
    <property type="entry name" value="THF_DHG_CYH_2"/>
    <property type="match status" value="1"/>
</dbReference>
<dbReference type="SUPFAM" id="SSF51735">
    <property type="entry name" value="NAD(P)-binding Rossmann-fold domains"/>
    <property type="match status" value="1"/>
</dbReference>
<keyword evidence="9" id="KW-0028">Amino-acid biosynthesis</keyword>
<feature type="domain" description="Tetrahydrofolate dehydrogenase/cyclohydrolase NAD(P)-binding" evidence="11">
    <location>
        <begin position="127"/>
        <end position="266"/>
    </location>
</feature>
<evidence type="ECO:0000256" key="9">
    <source>
        <dbReference type="HAMAP-Rule" id="MF_01576"/>
    </source>
</evidence>
<protein>
    <recommendedName>
        <fullName evidence="9">Bifunctional protein FolD</fullName>
    </recommendedName>
    <domain>
        <recommendedName>
            <fullName evidence="9">Methylenetetrahydrofolate dehydrogenase</fullName>
            <ecNumber evidence="9">1.5.1.5</ecNumber>
        </recommendedName>
    </domain>
    <domain>
        <recommendedName>
            <fullName evidence="9">Methenyltetrahydrofolate cyclohydrolase</fullName>
            <ecNumber evidence="9">3.5.4.9</ecNumber>
        </recommendedName>
    </domain>
</protein>
<dbReference type="InterPro" id="IPR036291">
    <property type="entry name" value="NAD(P)-bd_dom_sf"/>
</dbReference>
<evidence type="ECO:0000256" key="4">
    <source>
        <dbReference type="ARBA" id="ARBA00022801"/>
    </source>
</evidence>
<gene>
    <name evidence="9" type="primary">folD</name>
    <name evidence="12" type="ORF">VF00_C0002G0225</name>
</gene>
<sequence length="270" mass="28700">MVQLLDGKRTAADWAKRLQGRFKGVGRLAAVTVGDDPASRLYLEKKAAMAKGLGAGFVLYWLPVSVGTRAVKQKIAQLNRDRRVAGIIVQLPLPKRLDSAEIVNVIAPSKDVDGLTDANISSGGMLPATAVGIIELVRRYKLELRRKQIVLLGFSRLLNVPLALYLSGQGNSITILQKGTRDHSCLRQADVIVSAVGSPKLIRGKDVKPGAIIIDAGIARVGKSVVGDVDRNSVDKRAGWLTPVPGGVGPMTVIALFANLLTAAKTTSQS</sequence>
<dbReference type="EC" id="1.5.1.5" evidence="9"/>
<dbReference type="GO" id="GO:0035999">
    <property type="term" value="P:tetrahydrofolate interconversion"/>
    <property type="evidence" value="ECO:0007669"/>
    <property type="project" value="UniProtKB-UniRule"/>
</dbReference>
<feature type="domain" description="Tetrahydrofolate dehydrogenase/cyclohydrolase catalytic" evidence="10">
    <location>
        <begin position="5"/>
        <end position="113"/>
    </location>
</feature>
<dbReference type="InterPro" id="IPR020630">
    <property type="entry name" value="THF_DH/CycHdrlase_cat_dom"/>
</dbReference>
<comment type="catalytic activity">
    <reaction evidence="9">
        <text>(6R)-5,10-methylene-5,6,7,8-tetrahydrofolate + NADP(+) = (6R)-5,10-methenyltetrahydrofolate + NADPH</text>
        <dbReference type="Rhea" id="RHEA:22812"/>
        <dbReference type="ChEBI" id="CHEBI:15636"/>
        <dbReference type="ChEBI" id="CHEBI:57455"/>
        <dbReference type="ChEBI" id="CHEBI:57783"/>
        <dbReference type="ChEBI" id="CHEBI:58349"/>
        <dbReference type="EC" id="1.5.1.5"/>
    </reaction>
</comment>
<comment type="catalytic activity">
    <reaction evidence="9">
        <text>(6R)-5,10-methenyltetrahydrofolate + H2O = (6R)-10-formyltetrahydrofolate + H(+)</text>
        <dbReference type="Rhea" id="RHEA:23700"/>
        <dbReference type="ChEBI" id="CHEBI:15377"/>
        <dbReference type="ChEBI" id="CHEBI:15378"/>
        <dbReference type="ChEBI" id="CHEBI:57455"/>
        <dbReference type="ChEBI" id="CHEBI:195366"/>
        <dbReference type="EC" id="3.5.4.9"/>
    </reaction>
</comment>
<feature type="binding site" evidence="9">
    <location>
        <position position="218"/>
    </location>
    <ligand>
        <name>NADP(+)</name>
        <dbReference type="ChEBI" id="CHEBI:58349"/>
    </ligand>
</feature>
<evidence type="ECO:0000256" key="8">
    <source>
        <dbReference type="ARBA" id="ARBA00023268"/>
    </source>
</evidence>
<evidence type="ECO:0000256" key="2">
    <source>
        <dbReference type="ARBA" id="ARBA00022563"/>
    </source>
</evidence>
<keyword evidence="9" id="KW-0368">Histidine biosynthesis</keyword>
<dbReference type="GO" id="GO:0000105">
    <property type="term" value="P:L-histidine biosynthetic process"/>
    <property type="evidence" value="ECO:0007669"/>
    <property type="project" value="UniProtKB-KW"/>
</dbReference>
<keyword evidence="3 9" id="KW-0658">Purine biosynthesis</keyword>
<keyword evidence="7 9" id="KW-0486">Methionine biosynthesis</keyword>
<keyword evidence="2 9" id="KW-0554">One-carbon metabolism</keyword>
<dbReference type="GO" id="GO:0005829">
    <property type="term" value="C:cytosol"/>
    <property type="evidence" value="ECO:0007669"/>
    <property type="project" value="TreeGrafter"/>
</dbReference>
<evidence type="ECO:0000256" key="3">
    <source>
        <dbReference type="ARBA" id="ARBA00022755"/>
    </source>
</evidence>
<dbReference type="Pfam" id="PF00763">
    <property type="entry name" value="THF_DHG_CYH"/>
    <property type="match status" value="1"/>
</dbReference>
<evidence type="ECO:0000313" key="13">
    <source>
        <dbReference type="Proteomes" id="UP000034913"/>
    </source>
</evidence>
<dbReference type="CDD" id="cd01080">
    <property type="entry name" value="NAD_bind_m-THF_DH_Cyclohyd"/>
    <property type="match status" value="1"/>
</dbReference>
<accession>A0A0G1X7U5</accession>
<dbReference type="AlphaFoldDB" id="A0A0G1X7U5"/>
<evidence type="ECO:0000256" key="1">
    <source>
        <dbReference type="ARBA" id="ARBA00004777"/>
    </source>
</evidence>
<dbReference type="GO" id="GO:0004477">
    <property type="term" value="F:methenyltetrahydrofolate cyclohydrolase activity"/>
    <property type="evidence" value="ECO:0007669"/>
    <property type="project" value="UniProtKB-UniRule"/>
</dbReference>
<dbReference type="Gene3D" id="3.40.50.720">
    <property type="entry name" value="NAD(P)-binding Rossmann-like Domain"/>
    <property type="match status" value="1"/>
</dbReference>
<evidence type="ECO:0000256" key="5">
    <source>
        <dbReference type="ARBA" id="ARBA00022857"/>
    </source>
</evidence>
<evidence type="ECO:0000313" key="12">
    <source>
        <dbReference type="EMBL" id="KKW26900.1"/>
    </source>
</evidence>
<dbReference type="PRINTS" id="PR00085">
    <property type="entry name" value="THFDHDRGNASE"/>
</dbReference>
<dbReference type="Proteomes" id="UP000034913">
    <property type="component" value="Unassembled WGS sequence"/>
</dbReference>
<evidence type="ECO:0000259" key="11">
    <source>
        <dbReference type="Pfam" id="PF02882"/>
    </source>
</evidence>
<comment type="caution">
    <text evidence="9">Lacks conserved residue(s) required for the propagation of feature annotation.</text>
</comment>
<dbReference type="InterPro" id="IPR020631">
    <property type="entry name" value="THF_DH/CycHdrlase_NAD-bd_dom"/>
</dbReference>
<evidence type="ECO:0000259" key="10">
    <source>
        <dbReference type="Pfam" id="PF00763"/>
    </source>
</evidence>
<dbReference type="InterPro" id="IPR000672">
    <property type="entry name" value="THF_DH/CycHdrlase"/>
</dbReference>
<dbReference type="GO" id="GO:0004488">
    <property type="term" value="F:methylenetetrahydrofolate dehydrogenase (NADP+) activity"/>
    <property type="evidence" value="ECO:0007669"/>
    <property type="project" value="UniProtKB-UniRule"/>
</dbReference>
<feature type="binding site" evidence="9">
    <location>
        <begin position="153"/>
        <end position="155"/>
    </location>
    <ligand>
        <name>NADP(+)</name>
        <dbReference type="ChEBI" id="CHEBI:58349"/>
    </ligand>
</feature>
<comment type="pathway">
    <text evidence="1 9">One-carbon metabolism; tetrahydrofolate interconversion.</text>
</comment>
<keyword evidence="5 9" id="KW-0521">NADP</keyword>
<dbReference type="UniPathway" id="UPA00193"/>
<name>A0A0G1X7U5_UNCK3</name>
<dbReference type="PATRIC" id="fig|1620414.3.peg.462"/>
<comment type="function">
    <text evidence="9">Catalyzes the oxidation of 5,10-methylenetetrahydrofolate to 5,10-methenyltetrahydrofolate and then the hydrolysis of 5,10-methenyltetrahydrofolate to 10-formyltetrahydrofolate.</text>
</comment>
<dbReference type="PANTHER" id="PTHR48099">
    <property type="entry name" value="C-1-TETRAHYDROFOLATE SYNTHASE, CYTOPLASMIC-RELATED"/>
    <property type="match status" value="1"/>
</dbReference>
<dbReference type="HAMAP" id="MF_01576">
    <property type="entry name" value="THF_DHG_CYH"/>
    <property type="match status" value="1"/>
</dbReference>
<comment type="caution">
    <text evidence="12">The sequence shown here is derived from an EMBL/GenBank/DDBJ whole genome shotgun (WGS) entry which is preliminary data.</text>
</comment>
<dbReference type="GO" id="GO:0009086">
    <property type="term" value="P:methionine biosynthetic process"/>
    <property type="evidence" value="ECO:0007669"/>
    <property type="project" value="UniProtKB-KW"/>
</dbReference>
<dbReference type="Pfam" id="PF02882">
    <property type="entry name" value="THF_DHG_CYH_C"/>
    <property type="match status" value="1"/>
</dbReference>
<comment type="similarity">
    <text evidence="9">Belongs to the tetrahydrofolate dehydrogenase/cyclohydrolase family.</text>
</comment>
<comment type="subunit">
    <text evidence="9">Homodimer.</text>
</comment>
<dbReference type="PANTHER" id="PTHR48099:SF5">
    <property type="entry name" value="C-1-TETRAHYDROFOLATE SYNTHASE, CYTOPLASMIC"/>
    <property type="match status" value="1"/>
</dbReference>
<dbReference type="SUPFAM" id="SSF53223">
    <property type="entry name" value="Aminoacid dehydrogenase-like, N-terminal domain"/>
    <property type="match status" value="1"/>
</dbReference>
<reference evidence="12 13" key="1">
    <citation type="journal article" date="2015" name="Nature">
        <title>rRNA introns, odd ribosomes, and small enigmatic genomes across a large radiation of phyla.</title>
        <authorList>
            <person name="Brown C.T."/>
            <person name="Hug L.A."/>
            <person name="Thomas B.C."/>
            <person name="Sharon I."/>
            <person name="Castelle C.J."/>
            <person name="Singh A."/>
            <person name="Wilkins M.J."/>
            <person name="Williams K.H."/>
            <person name="Banfield J.F."/>
        </authorList>
    </citation>
    <scope>NUCLEOTIDE SEQUENCE [LARGE SCALE GENOMIC DNA]</scope>
</reference>
<dbReference type="InterPro" id="IPR046346">
    <property type="entry name" value="Aminoacid_DH-like_N_sf"/>
</dbReference>
<keyword evidence="4 9" id="KW-0378">Hydrolase</keyword>
<dbReference type="Gene3D" id="3.40.50.10860">
    <property type="entry name" value="Leucine Dehydrogenase, chain A, domain 1"/>
    <property type="match status" value="1"/>
</dbReference>
<keyword evidence="8 9" id="KW-0511">Multifunctional enzyme</keyword>
<proteinExistence type="inferred from homology"/>
<keyword evidence="6 9" id="KW-0560">Oxidoreductase</keyword>
<dbReference type="GO" id="GO:0006164">
    <property type="term" value="P:purine nucleotide biosynthetic process"/>
    <property type="evidence" value="ECO:0007669"/>
    <property type="project" value="UniProtKB-KW"/>
</dbReference>
<organism evidence="12 13">
    <name type="scientific">candidate division Kazan bacterium GW2011_GWB1_52_7</name>
    <dbReference type="NCBI Taxonomy" id="1620414"/>
    <lineage>
        <taxon>Bacteria</taxon>
        <taxon>Bacteria division Kazan-3B-28</taxon>
    </lineage>
</organism>
<dbReference type="InterPro" id="IPR020867">
    <property type="entry name" value="THF_DH/CycHdrlase_CS"/>
</dbReference>
<dbReference type="EC" id="3.5.4.9" evidence="9"/>
<evidence type="ECO:0000256" key="7">
    <source>
        <dbReference type="ARBA" id="ARBA00023167"/>
    </source>
</evidence>